<proteinExistence type="predicted"/>
<dbReference type="EnsemblBacteria" id="BAA80384">
    <property type="protein sequence ID" value="BAA80384"/>
    <property type="gene ID" value="APE_1387.1"/>
</dbReference>
<dbReference type="GeneID" id="1445985"/>
<name>Q9YC64_AERPE</name>
<dbReference type="KEGG" id="ape:APE_1387.1"/>
<evidence type="ECO:0000313" key="2">
    <source>
        <dbReference type="Proteomes" id="UP000002518"/>
    </source>
</evidence>
<dbReference type="Proteomes" id="UP000002518">
    <property type="component" value="Chromosome"/>
</dbReference>
<dbReference type="STRING" id="272557.APE_1387.1"/>
<dbReference type="PATRIC" id="fig|272557.25.peg.942"/>
<reference evidence="1 2" key="1">
    <citation type="journal article" date="1999" name="DNA Res.">
        <title>Complete genome sequence of an aerobic hyper-thermophilic crenarchaeon, Aeropyrum pernix K1.</title>
        <authorList>
            <person name="Kawarabayasi Y."/>
            <person name="Hino Y."/>
            <person name="Horikawa H."/>
            <person name="Yamazaki S."/>
            <person name="Haikawa Y."/>
            <person name="Jin-no K."/>
            <person name="Takahashi M."/>
            <person name="Sekine M."/>
            <person name="Baba S."/>
            <person name="Ankai A."/>
            <person name="Kosugi H."/>
            <person name="Hosoyama A."/>
            <person name="Fukui S."/>
            <person name="Nagai Y."/>
            <person name="Nishijima K."/>
            <person name="Nakazawa H."/>
            <person name="Takamiya M."/>
            <person name="Masuda S."/>
            <person name="Funahashi T."/>
            <person name="Tanaka T."/>
            <person name="Kudoh Y."/>
            <person name="Yamazaki J."/>
            <person name="Kushida N."/>
            <person name="Oguchi A."/>
            <person name="Aoki K."/>
            <person name="Kubota K."/>
            <person name="Nakamura Y."/>
            <person name="Nomura N."/>
            <person name="Sako Y."/>
            <person name="Kikuchi H."/>
        </authorList>
    </citation>
    <scope>NUCLEOTIDE SEQUENCE [LARGE SCALE GENOMIC DNA]</scope>
    <source>
        <strain evidence="2">ATCC 700893 / DSM 11879 / JCM 9820 / NBRC 100138 / K1</strain>
    </source>
</reference>
<dbReference type="PIR" id="B72616">
    <property type="entry name" value="B72616"/>
</dbReference>
<evidence type="ECO:0000313" key="1">
    <source>
        <dbReference type="EMBL" id="BAA80384.2"/>
    </source>
</evidence>
<dbReference type="AlphaFoldDB" id="Q9YC64"/>
<dbReference type="eggNOG" id="arCOG03824">
    <property type="taxonomic scope" value="Archaea"/>
</dbReference>
<accession>Q9YC64</accession>
<keyword evidence="2" id="KW-1185">Reference proteome</keyword>
<dbReference type="RefSeq" id="WP_010866339.1">
    <property type="nucleotide sequence ID" value="NC_000854.2"/>
</dbReference>
<sequence>MAGAEIVRLAIPFHVFVTKKGQGRLGVDASLWRAVEADFRRSLLVVPASRLTKNKIGDCFLKPKASPEEVIEGLRDIARSRPSPYRVFRAKLAALINPFSRSELDRAGREYVEALRAASLASAILELEIGEYQGMMWGGVSLEIEKTSGGKSYRLVEAPSPGYRGLVEHDKGVRRVLGEAVRVCYSKAGTGSHV</sequence>
<organism evidence="1 2">
    <name type="scientific">Aeropyrum pernix (strain ATCC 700893 / DSM 11879 / JCM 9820 / NBRC 100138 / K1)</name>
    <dbReference type="NCBI Taxonomy" id="272557"/>
    <lineage>
        <taxon>Archaea</taxon>
        <taxon>Thermoproteota</taxon>
        <taxon>Thermoprotei</taxon>
        <taxon>Desulfurococcales</taxon>
        <taxon>Desulfurococcaceae</taxon>
        <taxon>Aeropyrum</taxon>
    </lineage>
</organism>
<protein>
    <submittedName>
        <fullName evidence="1">Uncharacterized protein</fullName>
    </submittedName>
</protein>
<gene>
    <name evidence="1" type="ordered locus">APE_1387.1</name>
</gene>
<dbReference type="EMBL" id="BA000002">
    <property type="protein sequence ID" value="BAA80384.2"/>
    <property type="molecule type" value="Genomic_DNA"/>
</dbReference>